<organism evidence="10 11">
    <name type="scientific">Triparma columacea</name>
    <dbReference type="NCBI Taxonomy" id="722753"/>
    <lineage>
        <taxon>Eukaryota</taxon>
        <taxon>Sar</taxon>
        <taxon>Stramenopiles</taxon>
        <taxon>Ochrophyta</taxon>
        <taxon>Bolidophyceae</taxon>
        <taxon>Parmales</taxon>
        <taxon>Triparmaceae</taxon>
        <taxon>Triparma</taxon>
    </lineage>
</organism>
<gene>
    <name evidence="10" type="ORF">TrCOL_g432</name>
</gene>
<feature type="compositionally biased region" description="Acidic residues" evidence="7">
    <location>
        <begin position="554"/>
        <end position="563"/>
    </location>
</feature>
<evidence type="ECO:0000256" key="1">
    <source>
        <dbReference type="ARBA" id="ARBA00022723"/>
    </source>
</evidence>
<keyword evidence="4" id="KW-0802">TPR repeat</keyword>
<dbReference type="Gene3D" id="6.10.140.2220">
    <property type="match status" value="1"/>
</dbReference>
<dbReference type="PROSITE" id="PS50089">
    <property type="entry name" value="ZF_RING_2"/>
    <property type="match status" value="1"/>
</dbReference>
<dbReference type="PROSITE" id="PS01360">
    <property type="entry name" value="ZF_MYND_1"/>
    <property type="match status" value="1"/>
</dbReference>
<dbReference type="Pfam" id="PF13424">
    <property type="entry name" value="TPR_12"/>
    <property type="match status" value="1"/>
</dbReference>
<dbReference type="PANTHER" id="PTHR45641:SF19">
    <property type="entry name" value="NEPHROCYSTIN-3"/>
    <property type="match status" value="1"/>
</dbReference>
<feature type="compositionally biased region" description="Low complexity" evidence="7">
    <location>
        <begin position="482"/>
        <end position="491"/>
    </location>
</feature>
<comment type="caution">
    <text evidence="10">The sequence shown here is derived from an EMBL/GenBank/DDBJ whole genome shotgun (WGS) entry which is preliminary data.</text>
</comment>
<dbReference type="SUPFAM" id="SSF48452">
    <property type="entry name" value="TPR-like"/>
    <property type="match status" value="1"/>
</dbReference>
<dbReference type="Gene3D" id="3.30.40.10">
    <property type="entry name" value="Zinc/RING finger domain, C3HC4 (zinc finger)"/>
    <property type="match status" value="1"/>
</dbReference>
<dbReference type="InterPro" id="IPR001841">
    <property type="entry name" value="Znf_RING"/>
</dbReference>
<dbReference type="SUPFAM" id="SSF144232">
    <property type="entry name" value="HIT/MYND zinc finger-like"/>
    <property type="match status" value="1"/>
</dbReference>
<feature type="region of interest" description="Disordered" evidence="7">
    <location>
        <begin position="457"/>
        <end position="519"/>
    </location>
</feature>
<feature type="region of interest" description="Disordered" evidence="7">
    <location>
        <begin position="552"/>
        <end position="643"/>
    </location>
</feature>
<dbReference type="GO" id="GO:0005737">
    <property type="term" value="C:cytoplasm"/>
    <property type="evidence" value="ECO:0007669"/>
    <property type="project" value="UniProtKB-ARBA"/>
</dbReference>
<dbReference type="Pfam" id="PF13920">
    <property type="entry name" value="zf-C3HC4_3"/>
    <property type="match status" value="1"/>
</dbReference>
<dbReference type="InterPro" id="IPR011990">
    <property type="entry name" value="TPR-like_helical_dom_sf"/>
</dbReference>
<keyword evidence="3 6" id="KW-0863">Zinc-finger</keyword>
<feature type="compositionally biased region" description="Acidic residues" evidence="7">
    <location>
        <begin position="498"/>
        <end position="508"/>
    </location>
</feature>
<accession>A0A9W7G396</accession>
<sequence length="643" mass="72242">MKSSKSPVTSALQCGLPGCTKPAPLKCSRCKEVRYCSKEHQKSHWKLHKKLCVPPGERIAAPGSFDAQAASIPVKSVEEEEDKCIICLDNTVSTKLKPCQHSVCCKACVEELFRRRQPCPLCRKQISGWEVGKFIGSLGAHGLWPTSLKNLMQLASEEGFNEYFRNLFVGNEASYLRWKEVFDVLEIVGVREEGGGESLEQQVLKITGSEDMKKLRALEKLCSPEFFDDVSLLVVVSRRVLEVLEADPGKVEVLDACLALGRACSFGVDADFDDMIRYVKQAKEGYEEQLGADSEKTLEATKCLICVTRMSDEDRIDKLKAVVDRMVGVLGEESIVTLDALNDLGQDLMGNGEYEEARKVFERCLAGREKVLGEDRKEMWDTVHNLGLVYDKGLKDDEKALKYFEKALKGFEKTLGKTHPATLETQKTFVKLWGMVAGDVREWRAREMGRAVMWEVEEEEKREREREEKKKREKEKREKKAQNAQNAQKAQLTSRAQEEDEEEDDDEDKSSPTRLLPATEKEGRQLDYFSSVTHVFVGCIIENIVECAIRTSEGVEEEEEEENNPPPDNSPPTPNHVPKELPKPPRQSPNPPQQLIFKDASAQPPPHPIHILQQSIIPSSPPSSSVSGTSIDMGPMMWGIEGT</sequence>
<dbReference type="EMBL" id="BRYA01000845">
    <property type="protein sequence ID" value="GMI34105.1"/>
    <property type="molecule type" value="Genomic_DNA"/>
</dbReference>
<dbReference type="PROSITE" id="PS50865">
    <property type="entry name" value="ZF_MYND_2"/>
    <property type="match status" value="1"/>
</dbReference>
<dbReference type="AlphaFoldDB" id="A0A9W7G396"/>
<dbReference type="OrthoDB" id="8062037at2759"/>
<dbReference type="SUPFAM" id="SSF57850">
    <property type="entry name" value="RING/U-box"/>
    <property type="match status" value="1"/>
</dbReference>
<name>A0A9W7G396_9STRA</name>
<dbReference type="SMART" id="SM00184">
    <property type="entry name" value="RING"/>
    <property type="match status" value="1"/>
</dbReference>
<feature type="compositionally biased region" description="Pro residues" evidence="7">
    <location>
        <begin position="564"/>
        <end position="575"/>
    </location>
</feature>
<keyword evidence="5" id="KW-0862">Zinc</keyword>
<feature type="non-terminal residue" evidence="10">
    <location>
        <position position="1"/>
    </location>
</feature>
<dbReference type="PANTHER" id="PTHR45641">
    <property type="entry name" value="TETRATRICOPEPTIDE REPEAT PROTEIN (AFU_ORTHOLOGUE AFUA_6G03870)"/>
    <property type="match status" value="1"/>
</dbReference>
<evidence type="ECO:0000256" key="2">
    <source>
        <dbReference type="ARBA" id="ARBA00022737"/>
    </source>
</evidence>
<evidence type="ECO:0000256" key="7">
    <source>
        <dbReference type="SAM" id="MobiDB-lite"/>
    </source>
</evidence>
<dbReference type="InterPro" id="IPR002893">
    <property type="entry name" value="Znf_MYND"/>
</dbReference>
<dbReference type="Pfam" id="PF01753">
    <property type="entry name" value="zf-MYND"/>
    <property type="match status" value="1"/>
</dbReference>
<evidence type="ECO:0000256" key="5">
    <source>
        <dbReference type="ARBA" id="ARBA00022833"/>
    </source>
</evidence>
<feature type="domain" description="RING-type" evidence="8">
    <location>
        <begin position="84"/>
        <end position="123"/>
    </location>
</feature>
<evidence type="ECO:0000259" key="8">
    <source>
        <dbReference type="PROSITE" id="PS50089"/>
    </source>
</evidence>
<keyword evidence="1" id="KW-0479">Metal-binding</keyword>
<dbReference type="InterPro" id="IPR013083">
    <property type="entry name" value="Znf_RING/FYVE/PHD"/>
</dbReference>
<evidence type="ECO:0000313" key="10">
    <source>
        <dbReference type="EMBL" id="GMI34105.1"/>
    </source>
</evidence>
<dbReference type="Gene3D" id="1.25.40.10">
    <property type="entry name" value="Tetratricopeptide repeat domain"/>
    <property type="match status" value="1"/>
</dbReference>
<evidence type="ECO:0000259" key="9">
    <source>
        <dbReference type="PROSITE" id="PS50865"/>
    </source>
</evidence>
<evidence type="ECO:0000256" key="4">
    <source>
        <dbReference type="ARBA" id="ARBA00022803"/>
    </source>
</evidence>
<dbReference type="GO" id="GO:0008270">
    <property type="term" value="F:zinc ion binding"/>
    <property type="evidence" value="ECO:0007669"/>
    <property type="project" value="UniProtKB-KW"/>
</dbReference>
<feature type="compositionally biased region" description="Low complexity" evidence="7">
    <location>
        <begin position="609"/>
        <end position="627"/>
    </location>
</feature>
<feature type="domain" description="MYND-type" evidence="9">
    <location>
        <begin position="11"/>
        <end position="52"/>
    </location>
</feature>
<evidence type="ECO:0000313" key="11">
    <source>
        <dbReference type="Proteomes" id="UP001165065"/>
    </source>
</evidence>
<keyword evidence="11" id="KW-1185">Reference proteome</keyword>
<feature type="compositionally biased region" description="Basic and acidic residues" evidence="7">
    <location>
        <begin position="459"/>
        <end position="481"/>
    </location>
</feature>
<evidence type="ECO:0000256" key="6">
    <source>
        <dbReference type="PROSITE-ProRule" id="PRU00134"/>
    </source>
</evidence>
<dbReference type="Proteomes" id="UP001165065">
    <property type="component" value="Unassembled WGS sequence"/>
</dbReference>
<reference evidence="11" key="1">
    <citation type="journal article" date="2023" name="Commun. Biol.">
        <title>Genome analysis of Parmales, the sister group of diatoms, reveals the evolutionary specialization of diatoms from phago-mixotrophs to photoautotrophs.</title>
        <authorList>
            <person name="Ban H."/>
            <person name="Sato S."/>
            <person name="Yoshikawa S."/>
            <person name="Yamada K."/>
            <person name="Nakamura Y."/>
            <person name="Ichinomiya M."/>
            <person name="Sato N."/>
            <person name="Blanc-Mathieu R."/>
            <person name="Endo H."/>
            <person name="Kuwata A."/>
            <person name="Ogata H."/>
        </authorList>
    </citation>
    <scope>NUCLEOTIDE SEQUENCE [LARGE SCALE GENOMIC DNA]</scope>
</reference>
<keyword evidence="2" id="KW-0677">Repeat</keyword>
<protein>
    <submittedName>
        <fullName evidence="10">Uncharacterized protein</fullName>
    </submittedName>
</protein>
<evidence type="ECO:0000256" key="3">
    <source>
        <dbReference type="ARBA" id="ARBA00022771"/>
    </source>
</evidence>
<proteinExistence type="predicted"/>